<comment type="similarity">
    <text evidence="11">Belongs to the ligand-gated ion channel (TC 1.A.9) family.</text>
</comment>
<keyword evidence="9 11" id="KW-0472">Membrane</keyword>
<name>V3ZGW2_LOTGI</name>
<accession>V3ZGW2</accession>
<evidence type="ECO:0000256" key="6">
    <source>
        <dbReference type="ARBA" id="ARBA00022729"/>
    </source>
</evidence>
<dbReference type="Gene3D" id="2.70.170.10">
    <property type="entry name" value="Neurotransmitter-gated ion-channel ligand-binding domain"/>
    <property type="match status" value="1"/>
</dbReference>
<feature type="domain" description="Neurotransmitter-gated ion-channel transmembrane" evidence="13">
    <location>
        <begin position="231"/>
        <end position="315"/>
    </location>
</feature>
<sequence>RSELLELLLNQASKSPEDVKHTPPEFNSDKSTNIEVLLYVDSIDSINEARMDFTVSILLHLQWTDKRLVPFNVHKLFGNLTFLEIDSTNSKRIWVPDIFFPNEKKASFHDVMMANQMMRLYPSGKIVYISRLSMTLSCPMNLRNYPFDKQRCSVEIMSFGYTEDKLQLTWINASKPLEPVSVNTYVELPQFEVTGYGPGACQRSYHRTGNQSCLQANFYLERNIGYYVVQMYIPSVLIVMLSWISFWLTVNSVPGRISLGVLTVLTMTTQSTGVNNALPRVSYTKAIDVWMSTCLVFVFSALLEFAVVNVLSRKDDLNEFSLRGVFTIPKDLENGEVSVPLDPYSDPKPVRRGIVYAMYLDVASRIIFPSIFILFIICYWAYYI</sequence>
<feature type="domain" description="Neurotransmitter-gated ion-channel ligand-binding" evidence="12">
    <location>
        <begin position="20"/>
        <end position="223"/>
    </location>
</feature>
<dbReference type="RefSeq" id="XP_009065915.1">
    <property type="nucleotide sequence ID" value="XM_009067667.1"/>
</dbReference>
<dbReference type="InterPro" id="IPR038050">
    <property type="entry name" value="Neuro_actylchol_rec"/>
</dbReference>
<dbReference type="SUPFAM" id="SSF90112">
    <property type="entry name" value="Neurotransmitter-gated ion-channel transmembrane pore"/>
    <property type="match status" value="1"/>
</dbReference>
<feature type="non-terminal residue" evidence="14">
    <location>
        <position position="1"/>
    </location>
</feature>
<dbReference type="PROSITE" id="PS00236">
    <property type="entry name" value="NEUROTR_ION_CHANNEL"/>
    <property type="match status" value="1"/>
</dbReference>
<dbReference type="InterPro" id="IPR006201">
    <property type="entry name" value="Neur_channel"/>
</dbReference>
<organism evidence="14 15">
    <name type="scientific">Lottia gigantea</name>
    <name type="common">Giant owl limpet</name>
    <dbReference type="NCBI Taxonomy" id="225164"/>
    <lineage>
        <taxon>Eukaryota</taxon>
        <taxon>Metazoa</taxon>
        <taxon>Spiralia</taxon>
        <taxon>Lophotrochozoa</taxon>
        <taxon>Mollusca</taxon>
        <taxon>Gastropoda</taxon>
        <taxon>Patellogastropoda</taxon>
        <taxon>Lottioidea</taxon>
        <taxon>Lottiidae</taxon>
        <taxon>Lottia</taxon>
    </lineage>
</organism>
<evidence type="ECO:0000256" key="7">
    <source>
        <dbReference type="ARBA" id="ARBA00022989"/>
    </source>
</evidence>
<dbReference type="InterPro" id="IPR006029">
    <property type="entry name" value="Neurotrans-gated_channel_TM"/>
</dbReference>
<keyword evidence="6" id="KW-0732">Signal</keyword>
<dbReference type="InterPro" id="IPR018000">
    <property type="entry name" value="Neurotransmitter_ion_chnl_CS"/>
</dbReference>
<dbReference type="STRING" id="225164.V3ZGW2"/>
<dbReference type="PRINTS" id="PR00252">
    <property type="entry name" value="NRIONCHANNEL"/>
</dbReference>
<dbReference type="GO" id="GO:0005230">
    <property type="term" value="F:extracellular ligand-gated monoatomic ion channel activity"/>
    <property type="evidence" value="ECO:0007669"/>
    <property type="project" value="InterPro"/>
</dbReference>
<evidence type="ECO:0000313" key="15">
    <source>
        <dbReference type="Proteomes" id="UP000030746"/>
    </source>
</evidence>
<keyword evidence="4" id="KW-1003">Cell membrane</keyword>
<feature type="non-terminal residue" evidence="14">
    <location>
        <position position="384"/>
    </location>
</feature>
<dbReference type="GO" id="GO:0004888">
    <property type="term" value="F:transmembrane signaling receptor activity"/>
    <property type="evidence" value="ECO:0007669"/>
    <property type="project" value="InterPro"/>
</dbReference>
<dbReference type="GeneID" id="20251255"/>
<protein>
    <submittedName>
        <fullName evidence="14">Uncharacterized protein</fullName>
    </submittedName>
</protein>
<dbReference type="AlphaFoldDB" id="V3ZGW2"/>
<reference evidence="14 15" key="1">
    <citation type="journal article" date="2013" name="Nature">
        <title>Insights into bilaterian evolution from three spiralian genomes.</title>
        <authorList>
            <person name="Simakov O."/>
            <person name="Marletaz F."/>
            <person name="Cho S.J."/>
            <person name="Edsinger-Gonzales E."/>
            <person name="Havlak P."/>
            <person name="Hellsten U."/>
            <person name="Kuo D.H."/>
            <person name="Larsson T."/>
            <person name="Lv J."/>
            <person name="Arendt D."/>
            <person name="Savage R."/>
            <person name="Osoegawa K."/>
            <person name="de Jong P."/>
            <person name="Grimwood J."/>
            <person name="Chapman J.A."/>
            <person name="Shapiro H."/>
            <person name="Aerts A."/>
            <person name="Otillar R.P."/>
            <person name="Terry A.Y."/>
            <person name="Boore J.L."/>
            <person name="Grigoriev I.V."/>
            <person name="Lindberg D.R."/>
            <person name="Seaver E.C."/>
            <person name="Weisblat D.A."/>
            <person name="Putnam N.H."/>
            <person name="Rokhsar D.S."/>
        </authorList>
    </citation>
    <scope>NUCLEOTIDE SEQUENCE [LARGE SCALE GENOMIC DNA]</scope>
</reference>
<dbReference type="NCBIfam" id="TIGR00860">
    <property type="entry name" value="LIC"/>
    <property type="match status" value="1"/>
</dbReference>
<dbReference type="OrthoDB" id="407674at2759"/>
<dbReference type="Pfam" id="PF02932">
    <property type="entry name" value="Neur_chan_memb"/>
    <property type="match status" value="1"/>
</dbReference>
<evidence type="ECO:0000256" key="4">
    <source>
        <dbReference type="ARBA" id="ARBA00022475"/>
    </source>
</evidence>
<dbReference type="PRINTS" id="PR00253">
    <property type="entry name" value="GABAARECEPTR"/>
</dbReference>
<dbReference type="Gene3D" id="1.20.58.390">
    <property type="entry name" value="Neurotransmitter-gated ion-channel transmembrane domain"/>
    <property type="match status" value="1"/>
</dbReference>
<keyword evidence="10 11" id="KW-0407">Ion channel</keyword>
<dbReference type="InterPro" id="IPR036734">
    <property type="entry name" value="Neur_chan_lig-bd_sf"/>
</dbReference>
<gene>
    <name evidence="14" type="ORF">LOTGIDRAFT_53634</name>
</gene>
<dbReference type="Proteomes" id="UP000030746">
    <property type="component" value="Unassembled WGS sequence"/>
</dbReference>
<evidence type="ECO:0000313" key="14">
    <source>
        <dbReference type="EMBL" id="ESO83382.1"/>
    </source>
</evidence>
<proteinExistence type="inferred from homology"/>
<dbReference type="CTD" id="20251255"/>
<dbReference type="HOGENOM" id="CLU_010920_3_1_1"/>
<dbReference type="EMBL" id="KB203711">
    <property type="protein sequence ID" value="ESO83382.1"/>
    <property type="molecule type" value="Genomic_DNA"/>
</dbReference>
<dbReference type="InterPro" id="IPR006202">
    <property type="entry name" value="Neur_chan_lig-bd"/>
</dbReference>
<evidence type="ECO:0000256" key="9">
    <source>
        <dbReference type="ARBA" id="ARBA00023136"/>
    </source>
</evidence>
<dbReference type="InterPro" id="IPR036719">
    <property type="entry name" value="Neuro-gated_channel_TM_sf"/>
</dbReference>
<dbReference type="GO" id="GO:0005886">
    <property type="term" value="C:plasma membrane"/>
    <property type="evidence" value="ECO:0007669"/>
    <property type="project" value="UniProtKB-SubCell"/>
</dbReference>
<feature type="transmembrane region" description="Helical" evidence="11">
    <location>
        <begin position="289"/>
        <end position="311"/>
    </location>
</feature>
<evidence type="ECO:0000259" key="13">
    <source>
        <dbReference type="Pfam" id="PF02932"/>
    </source>
</evidence>
<feature type="transmembrane region" description="Helical" evidence="11">
    <location>
        <begin position="224"/>
        <end position="248"/>
    </location>
</feature>
<dbReference type="OMA" id="IKRIWVP"/>
<evidence type="ECO:0000256" key="2">
    <source>
        <dbReference type="ARBA" id="ARBA00004236"/>
    </source>
</evidence>
<evidence type="ECO:0000256" key="1">
    <source>
        <dbReference type="ARBA" id="ARBA00004141"/>
    </source>
</evidence>
<dbReference type="PANTHER" id="PTHR18945">
    <property type="entry name" value="NEUROTRANSMITTER GATED ION CHANNEL"/>
    <property type="match status" value="1"/>
</dbReference>
<keyword evidence="8 11" id="KW-0406">Ion transport</keyword>
<dbReference type="CDD" id="cd18991">
    <property type="entry name" value="LGIC_ECD_GlyR"/>
    <property type="match status" value="1"/>
</dbReference>
<feature type="transmembrane region" description="Helical" evidence="11">
    <location>
        <begin position="362"/>
        <end position="382"/>
    </location>
</feature>
<dbReference type="InterPro" id="IPR006028">
    <property type="entry name" value="GABAA/Glycine_rcpt"/>
</dbReference>
<keyword evidence="5 11" id="KW-0812">Transmembrane</keyword>
<evidence type="ECO:0000259" key="12">
    <source>
        <dbReference type="Pfam" id="PF02931"/>
    </source>
</evidence>
<keyword evidence="15" id="KW-1185">Reference proteome</keyword>
<evidence type="ECO:0000256" key="11">
    <source>
        <dbReference type="RuleBase" id="RU000687"/>
    </source>
</evidence>
<comment type="caution">
    <text evidence="11">Lacks conserved residue(s) required for the propagation of feature annotation.</text>
</comment>
<comment type="subcellular location">
    <subcellularLocation>
        <location evidence="2">Cell membrane</location>
    </subcellularLocation>
    <subcellularLocation>
        <location evidence="1">Membrane</location>
        <topology evidence="1">Multi-pass membrane protein</topology>
    </subcellularLocation>
</comment>
<evidence type="ECO:0000256" key="5">
    <source>
        <dbReference type="ARBA" id="ARBA00022692"/>
    </source>
</evidence>
<evidence type="ECO:0000256" key="10">
    <source>
        <dbReference type="ARBA" id="ARBA00023303"/>
    </source>
</evidence>
<evidence type="ECO:0000256" key="3">
    <source>
        <dbReference type="ARBA" id="ARBA00022448"/>
    </source>
</evidence>
<keyword evidence="3 11" id="KW-0813">Transport</keyword>
<evidence type="ECO:0000256" key="8">
    <source>
        <dbReference type="ARBA" id="ARBA00023065"/>
    </source>
</evidence>
<keyword evidence="7 11" id="KW-1133">Transmembrane helix</keyword>
<dbReference type="SUPFAM" id="SSF63712">
    <property type="entry name" value="Nicotinic receptor ligand binding domain-like"/>
    <property type="match status" value="1"/>
</dbReference>
<dbReference type="KEGG" id="lgi:LOTGIDRAFT_53634"/>
<dbReference type="Pfam" id="PF02931">
    <property type="entry name" value="Neur_chan_LBD"/>
    <property type="match status" value="1"/>
</dbReference>
<dbReference type="CDD" id="cd19049">
    <property type="entry name" value="LGIC_TM_anion"/>
    <property type="match status" value="1"/>
</dbReference>